<keyword evidence="3" id="KW-1185">Reference proteome</keyword>
<dbReference type="AlphaFoldDB" id="A0A167D198"/>
<reference evidence="2 3" key="1">
    <citation type="journal article" date="2016" name="Genome Biol. Evol.">
        <title>Divergent and convergent evolution of fungal pathogenicity.</title>
        <authorList>
            <person name="Shang Y."/>
            <person name="Xiao G."/>
            <person name="Zheng P."/>
            <person name="Cen K."/>
            <person name="Zhan S."/>
            <person name="Wang C."/>
        </authorList>
    </citation>
    <scope>NUCLEOTIDE SEQUENCE [LARGE SCALE GENOMIC DNA]</scope>
    <source>
        <strain evidence="2 3">ARSEF 2679</strain>
    </source>
</reference>
<evidence type="ECO:0000313" key="3">
    <source>
        <dbReference type="Proteomes" id="UP000076744"/>
    </source>
</evidence>
<name>A0A167D198_CORFA</name>
<accession>A0A167D198</accession>
<dbReference type="EMBL" id="AZHB01000069">
    <property type="protein sequence ID" value="OAA41829.1"/>
    <property type="molecule type" value="Genomic_DNA"/>
</dbReference>
<feature type="region of interest" description="Disordered" evidence="1">
    <location>
        <begin position="1"/>
        <end position="76"/>
    </location>
</feature>
<organism evidence="2 3">
    <name type="scientific">Cordyceps fumosorosea (strain ARSEF 2679)</name>
    <name type="common">Isaria fumosorosea</name>
    <dbReference type="NCBI Taxonomy" id="1081104"/>
    <lineage>
        <taxon>Eukaryota</taxon>
        <taxon>Fungi</taxon>
        <taxon>Dikarya</taxon>
        <taxon>Ascomycota</taxon>
        <taxon>Pezizomycotina</taxon>
        <taxon>Sordariomycetes</taxon>
        <taxon>Hypocreomycetidae</taxon>
        <taxon>Hypocreales</taxon>
        <taxon>Cordycipitaceae</taxon>
        <taxon>Cordyceps</taxon>
    </lineage>
</organism>
<evidence type="ECO:0000256" key="1">
    <source>
        <dbReference type="SAM" id="MobiDB-lite"/>
    </source>
</evidence>
<dbReference type="RefSeq" id="XP_018699453.1">
    <property type="nucleotide sequence ID" value="XM_018853358.1"/>
</dbReference>
<proteinExistence type="predicted"/>
<evidence type="ECO:0000313" key="2">
    <source>
        <dbReference type="EMBL" id="OAA41829.1"/>
    </source>
</evidence>
<comment type="caution">
    <text evidence="2">The sequence shown here is derived from an EMBL/GenBank/DDBJ whole genome shotgun (WGS) entry which is preliminary data.</text>
</comment>
<gene>
    <name evidence="2" type="ORF">ISF_09757</name>
</gene>
<sequence>MPTGETAEEPGVSLPSVYVPPPRRSDTKDDATVFEYDGSDYIPPGKGPASATRWSWPRRPRHEASSDCKSDPAGNKTKAWKKYREWARNRINHDGQLHEAVHRAQDQDRREGLRHPEFGTIDCDAVSSVQSWATVSNAPLEEEPPREAAVPACLPGHRQHVRDAKSLARYLAASAYTISLAGPPLADMQYGVVIVPCGQEELFFREPEEPAYEKPLAASVVDRKSERPALCADSETSMGSTAFRFFDKQRLLEMWQEDRWNAEVREERKKIKVEELLVPPEPWDPEYVSCLAPEPQPWTSEEPQTHLQWDSDSPKTVCATASAHAASWVEETPCIITDLELDGLTQQITTSTEESHRVDEVVEAASICDATQQSPRAPSSCNGQPARVNGPALDPVPTAQQPLSVEGRLAIEKLLRSAVEGPTLPRKQSKRRSIRAVLRRKRAVQPNSAVPSGAVSQLVLREVAAVTKMIADGSMMENPGIDDGLWTAVQQGLRSR</sequence>
<dbReference type="Proteomes" id="UP000076744">
    <property type="component" value="Unassembled WGS sequence"/>
</dbReference>
<protein>
    <submittedName>
        <fullName evidence="2">Uncharacterized protein</fullName>
    </submittedName>
</protein>
<dbReference type="GeneID" id="30026049"/>
<dbReference type="OrthoDB" id="4870874at2759"/>